<dbReference type="GO" id="GO:0005829">
    <property type="term" value="C:cytosol"/>
    <property type="evidence" value="ECO:0007669"/>
    <property type="project" value="TreeGrafter"/>
</dbReference>
<dbReference type="OrthoDB" id="10261753at2759"/>
<evidence type="ECO:0000256" key="1">
    <source>
        <dbReference type="SAM" id="MobiDB-lite"/>
    </source>
</evidence>
<dbReference type="AlphaFoldDB" id="A0A1G4J8M4"/>
<dbReference type="PANTHER" id="PTHR10933:SF9">
    <property type="entry name" value="IMMUNOGLOBULIN-BINDING PROTEIN 1"/>
    <property type="match status" value="1"/>
</dbReference>
<dbReference type="GO" id="GO:0051721">
    <property type="term" value="F:protein phosphatase 2A binding"/>
    <property type="evidence" value="ECO:0007669"/>
    <property type="project" value="TreeGrafter"/>
</dbReference>
<dbReference type="Proteomes" id="UP000191024">
    <property type="component" value="Chromosome D"/>
</dbReference>
<reference evidence="2 3" key="1">
    <citation type="submission" date="2016-03" db="EMBL/GenBank/DDBJ databases">
        <authorList>
            <person name="Devillers H."/>
        </authorList>
    </citation>
    <scope>NUCLEOTIDE SEQUENCE [LARGE SCALE GENOMIC DNA]</scope>
    <source>
        <strain evidence="2">CBS 11717</strain>
    </source>
</reference>
<dbReference type="EMBL" id="LT598463">
    <property type="protein sequence ID" value="SCU86300.1"/>
    <property type="molecule type" value="Genomic_DNA"/>
</dbReference>
<name>A0A1G4J8M4_9SACH</name>
<accession>A0A1G4J8M4</accession>
<dbReference type="GO" id="GO:0035303">
    <property type="term" value="P:regulation of dephosphorylation"/>
    <property type="evidence" value="ECO:0007669"/>
    <property type="project" value="TreeGrafter"/>
</dbReference>
<dbReference type="Gene3D" id="1.25.40.540">
    <property type="entry name" value="TAP42-like family"/>
    <property type="match status" value="1"/>
</dbReference>
<dbReference type="Pfam" id="PF04177">
    <property type="entry name" value="TAP42"/>
    <property type="match status" value="1"/>
</dbReference>
<dbReference type="PANTHER" id="PTHR10933">
    <property type="entry name" value="IMMUNOGLOBULIN-BINDING PROTEIN 1"/>
    <property type="match status" value="1"/>
</dbReference>
<gene>
    <name evidence="2" type="ORF">LAMI_0D01376G</name>
</gene>
<organism evidence="2 3">
    <name type="scientific">Lachancea mirantina</name>
    <dbReference type="NCBI Taxonomy" id="1230905"/>
    <lineage>
        <taxon>Eukaryota</taxon>
        <taxon>Fungi</taxon>
        <taxon>Dikarya</taxon>
        <taxon>Ascomycota</taxon>
        <taxon>Saccharomycotina</taxon>
        <taxon>Saccharomycetes</taxon>
        <taxon>Saccharomycetales</taxon>
        <taxon>Saccharomycetaceae</taxon>
        <taxon>Lachancea</taxon>
    </lineage>
</organism>
<feature type="region of interest" description="Disordered" evidence="1">
    <location>
        <begin position="339"/>
        <end position="360"/>
    </location>
</feature>
<keyword evidence="3" id="KW-1185">Reference proteome</keyword>
<protein>
    <submittedName>
        <fullName evidence="2">LAMI_0D01376g1_1</fullName>
    </submittedName>
</protein>
<dbReference type="InterPro" id="IPR038511">
    <property type="entry name" value="TAP42/TAP46-like_sf"/>
</dbReference>
<dbReference type="InterPro" id="IPR007304">
    <property type="entry name" value="TAP46-like"/>
</dbReference>
<evidence type="ECO:0000313" key="3">
    <source>
        <dbReference type="Proteomes" id="UP000191024"/>
    </source>
</evidence>
<dbReference type="GO" id="GO:0009966">
    <property type="term" value="P:regulation of signal transduction"/>
    <property type="evidence" value="ECO:0007669"/>
    <property type="project" value="InterPro"/>
</dbReference>
<proteinExistence type="predicted"/>
<dbReference type="STRING" id="1230905.A0A1G4J8M4"/>
<sequence length="360" mass="40881">MTSVKEQYRGLVNRHEREICFSSLRQDSTEYQAGLTSVIGEFLDLKKSVQTTLALFSSNETLEDVATASLPLLALDYYLASCIARKQATQLSNSKDRAAIRQKFLHKSVQLDIQFLVSLADYEILDSLLHKKIDNFESTYSPTLQELYSQPSDSKDIKGAQMRRQQKIELHQKSTSLAAQISALEARMATEGQHDEILRDLYVDQLRDLSYRAFSEVEQNLSEIELLSNFISAPQEQIEQTDVSNVPLNEEGYTEKVEVLNRPLLSKSGKVLRTFTLVDDRSKSKNKVFGYGQYAPTMSVEEFLEKEFESGRVLEGGAEPKLEEDEDDEAWNDKQTYKAREWDAFTEANPKGSGNTLNRG</sequence>
<evidence type="ECO:0000313" key="2">
    <source>
        <dbReference type="EMBL" id="SCU86300.1"/>
    </source>
</evidence>